<keyword evidence="3" id="KW-1185">Reference proteome</keyword>
<feature type="region of interest" description="Disordered" evidence="1">
    <location>
        <begin position="363"/>
        <end position="383"/>
    </location>
</feature>
<feature type="compositionally biased region" description="Low complexity" evidence="1">
    <location>
        <begin position="26"/>
        <end position="35"/>
    </location>
</feature>
<dbReference type="Proteomes" id="UP001221757">
    <property type="component" value="Unassembled WGS sequence"/>
</dbReference>
<reference evidence="2" key="1">
    <citation type="submission" date="2023-03" db="EMBL/GenBank/DDBJ databases">
        <title>Massive genome expansion in bonnet fungi (Mycena s.s.) driven by repeated elements and novel gene families across ecological guilds.</title>
        <authorList>
            <consortium name="Lawrence Berkeley National Laboratory"/>
            <person name="Harder C.B."/>
            <person name="Miyauchi S."/>
            <person name="Viragh M."/>
            <person name="Kuo A."/>
            <person name="Thoen E."/>
            <person name="Andreopoulos B."/>
            <person name="Lu D."/>
            <person name="Skrede I."/>
            <person name="Drula E."/>
            <person name="Henrissat B."/>
            <person name="Morin E."/>
            <person name="Kohler A."/>
            <person name="Barry K."/>
            <person name="LaButti K."/>
            <person name="Morin E."/>
            <person name="Salamov A."/>
            <person name="Lipzen A."/>
            <person name="Mereny Z."/>
            <person name="Hegedus B."/>
            <person name="Baldrian P."/>
            <person name="Stursova M."/>
            <person name="Weitz H."/>
            <person name="Taylor A."/>
            <person name="Grigoriev I.V."/>
            <person name="Nagy L.G."/>
            <person name="Martin F."/>
            <person name="Kauserud H."/>
        </authorList>
    </citation>
    <scope>NUCLEOTIDE SEQUENCE</scope>
    <source>
        <strain evidence="2">CBHHK067</strain>
    </source>
</reference>
<dbReference type="AlphaFoldDB" id="A0AAD7CXG9"/>
<name>A0AAD7CXG9_MYCRO</name>
<feature type="region of interest" description="Disordered" evidence="1">
    <location>
        <begin position="110"/>
        <end position="188"/>
    </location>
</feature>
<sequence length="383" mass="40939">MPPSALANLTALDLPSPVFPQHQRVPNPDANAAADPPERRRRERPAPLSASLDADRAPPCLPHPRYWRGRCPQRLPPPSTTSPHVRAPLGPPIHVHAALCVTGDAHDVRPTLVPRRAPRTNEPRRNRPAAGLRCRPSAGAPVSSAPTPPLGSHSRRVPPCLPRTTSSAGASSSRRPPPHPRPTTNPPRHVRAALGAALTPQQVAGSHCCVVAEIPSNARGATLRTGCARPCASAATHHRFRDKDSPPSEIATQHTRGCGTRSISRECTAADVQLEGALRGKPRCRCFELPRRRPGRADAGRQRDGDVERQRGLESARGASDSYADLGVERLRRGARLERAGAGSKRACGSEFEACPQRTCTPTRSAGGWISGEEKEAIAHGLS</sequence>
<accession>A0AAD7CXG9</accession>
<feature type="region of interest" description="Disordered" evidence="1">
    <location>
        <begin position="294"/>
        <end position="320"/>
    </location>
</feature>
<feature type="non-terminal residue" evidence="2">
    <location>
        <position position="383"/>
    </location>
</feature>
<proteinExistence type="predicted"/>
<feature type="region of interest" description="Disordered" evidence="1">
    <location>
        <begin position="238"/>
        <end position="257"/>
    </location>
</feature>
<evidence type="ECO:0000256" key="1">
    <source>
        <dbReference type="SAM" id="MobiDB-lite"/>
    </source>
</evidence>
<feature type="compositionally biased region" description="Basic and acidic residues" evidence="1">
    <location>
        <begin position="372"/>
        <end position="383"/>
    </location>
</feature>
<evidence type="ECO:0000313" key="3">
    <source>
        <dbReference type="Proteomes" id="UP001221757"/>
    </source>
</evidence>
<feature type="compositionally biased region" description="Low complexity" evidence="1">
    <location>
        <begin position="162"/>
        <end position="174"/>
    </location>
</feature>
<dbReference type="EMBL" id="JARKIE010000197">
    <property type="protein sequence ID" value="KAJ7668102.1"/>
    <property type="molecule type" value="Genomic_DNA"/>
</dbReference>
<organism evidence="2 3">
    <name type="scientific">Mycena rosella</name>
    <name type="common">Pink bonnet</name>
    <name type="synonym">Agaricus rosellus</name>
    <dbReference type="NCBI Taxonomy" id="1033263"/>
    <lineage>
        <taxon>Eukaryota</taxon>
        <taxon>Fungi</taxon>
        <taxon>Dikarya</taxon>
        <taxon>Basidiomycota</taxon>
        <taxon>Agaricomycotina</taxon>
        <taxon>Agaricomycetes</taxon>
        <taxon>Agaricomycetidae</taxon>
        <taxon>Agaricales</taxon>
        <taxon>Marasmiineae</taxon>
        <taxon>Mycenaceae</taxon>
        <taxon>Mycena</taxon>
    </lineage>
</organism>
<evidence type="ECO:0000313" key="2">
    <source>
        <dbReference type="EMBL" id="KAJ7668102.1"/>
    </source>
</evidence>
<protein>
    <submittedName>
        <fullName evidence="2">Uncharacterized protein</fullName>
    </submittedName>
</protein>
<feature type="compositionally biased region" description="Basic and acidic residues" evidence="1">
    <location>
        <begin position="294"/>
        <end position="314"/>
    </location>
</feature>
<comment type="caution">
    <text evidence="2">The sequence shown here is derived from an EMBL/GenBank/DDBJ whole genome shotgun (WGS) entry which is preliminary data.</text>
</comment>
<feature type="region of interest" description="Disordered" evidence="1">
    <location>
        <begin position="1"/>
        <end position="90"/>
    </location>
</feature>
<gene>
    <name evidence="2" type="ORF">B0H17DRAFT_1088188</name>
</gene>